<comment type="caution">
    <text evidence="1">The sequence shown here is derived from an EMBL/GenBank/DDBJ whole genome shotgun (WGS) entry which is preliminary data.</text>
</comment>
<evidence type="ECO:0000313" key="1">
    <source>
        <dbReference type="EMBL" id="KAK9160927.1"/>
    </source>
</evidence>
<dbReference type="Proteomes" id="UP001420932">
    <property type="component" value="Unassembled WGS sequence"/>
</dbReference>
<sequence>MGPTFSSSKSFDHSLKLELACTYPPPAAPSTLAFSHPTTTSPATVPPLLYRRLPSHHSSTGLPLHRSSVEHHLISYRLSQPRAALRFFLHHSPLIPSKSQIYKACYRFSVAGSSEEDSSGARITRHYVSITWFQDISKDMARSKAIVTRNETVCEFLEVPAIVVVEDPTASYQKEMQKIDTKLMHQLQVDVLEKAFCRMRAPILSSIEKGI</sequence>
<gene>
    <name evidence="1" type="ORF">Syun_007268</name>
</gene>
<evidence type="ECO:0000313" key="2">
    <source>
        <dbReference type="Proteomes" id="UP001420932"/>
    </source>
</evidence>
<dbReference type="EMBL" id="JBBNAF010000003">
    <property type="protein sequence ID" value="KAK9160927.1"/>
    <property type="molecule type" value="Genomic_DNA"/>
</dbReference>
<accession>A0AAP0PYD3</accession>
<keyword evidence="2" id="KW-1185">Reference proteome</keyword>
<reference evidence="1 2" key="1">
    <citation type="submission" date="2024-01" db="EMBL/GenBank/DDBJ databases">
        <title>Genome assemblies of Stephania.</title>
        <authorList>
            <person name="Yang L."/>
        </authorList>
    </citation>
    <scope>NUCLEOTIDE SEQUENCE [LARGE SCALE GENOMIC DNA]</scope>
    <source>
        <strain evidence="1">YNDBR</strain>
        <tissue evidence="1">Leaf</tissue>
    </source>
</reference>
<organism evidence="1 2">
    <name type="scientific">Stephania yunnanensis</name>
    <dbReference type="NCBI Taxonomy" id="152371"/>
    <lineage>
        <taxon>Eukaryota</taxon>
        <taxon>Viridiplantae</taxon>
        <taxon>Streptophyta</taxon>
        <taxon>Embryophyta</taxon>
        <taxon>Tracheophyta</taxon>
        <taxon>Spermatophyta</taxon>
        <taxon>Magnoliopsida</taxon>
        <taxon>Ranunculales</taxon>
        <taxon>Menispermaceae</taxon>
        <taxon>Menispermoideae</taxon>
        <taxon>Cissampelideae</taxon>
        <taxon>Stephania</taxon>
    </lineage>
</organism>
<protein>
    <submittedName>
        <fullName evidence="1">Uncharacterized protein</fullName>
    </submittedName>
</protein>
<dbReference type="AlphaFoldDB" id="A0AAP0PYD3"/>
<name>A0AAP0PYD3_9MAGN</name>
<proteinExistence type="predicted"/>